<protein>
    <submittedName>
        <fullName evidence="1">Uncharacterized protein</fullName>
    </submittedName>
</protein>
<reference evidence="1 2" key="1">
    <citation type="submission" date="2023-07" db="EMBL/GenBank/DDBJ databases">
        <title>Genomic Encyclopedia of Type Strains, Phase IV (KMG-IV): sequencing the most valuable type-strain genomes for metagenomic binning, comparative biology and taxonomic classification.</title>
        <authorList>
            <person name="Goeker M."/>
        </authorList>
    </citation>
    <scope>NUCLEOTIDE SEQUENCE [LARGE SCALE GENOMIC DNA]</scope>
    <source>
        <strain evidence="1 2">DSM 19619</strain>
    </source>
</reference>
<dbReference type="InterPro" id="IPR008929">
    <property type="entry name" value="Chondroitin_lyas"/>
</dbReference>
<dbReference type="Gene3D" id="1.50.10.100">
    <property type="entry name" value="Chondroitin AC/alginate lyase"/>
    <property type="match status" value="1"/>
</dbReference>
<dbReference type="Proteomes" id="UP001242480">
    <property type="component" value="Unassembled WGS sequence"/>
</dbReference>
<dbReference type="EMBL" id="JAUSVX010000011">
    <property type="protein sequence ID" value="MDQ0472131.1"/>
    <property type="molecule type" value="Genomic_DNA"/>
</dbReference>
<dbReference type="SUPFAM" id="SSF48230">
    <property type="entry name" value="Chondroitin AC/alginate lyase"/>
    <property type="match status" value="1"/>
</dbReference>
<keyword evidence="2" id="KW-1185">Reference proteome</keyword>
<gene>
    <name evidence="1" type="ORF">QO011_005160</name>
</gene>
<sequence length="640" mass="68314">MEPRSEPAGGLPTEIRGTAERGGMRRWVCLALALGCLSVPLAADVTIGHAGEPAGRIVGRIDGISRDGEQVFLSGWACQQGRTDSIDIHIYAAAAGAPTRKVFVTASHANFDSEPAVERACHDGAGGKHRFLVALPFGDTARDLYDVHGIRIVAGVPNDAIGGSGEPLRDLGVPSMPFRSATVPPLPGAYAASPVHPRVFTTPAELKDLAARVDRPGSYSAQRFEQLAGQVARDLTSARDWDATYAGCSIEPYLYAFSYEPQDGHDAETHAALKLAPATEAPAGGAVVASRLALYAALVENGAVAPRGSPGSDRAAALAKRILLAWAVHGFPRDRDGRFLPLSALSCDSAGHIVPYAGWALPLQLGRGVVYSVHAEDLLQAIHALDASEEARLDAMHGALFELIREGYNQSDGRPQPECQRYTNGDANGTAALLAIARLLGDQRRFDAVLYGNDRGIPVIMPWLRLFDGAIYGVGDKPMPCYPNTGPDGLHGGLGFTTPDVAPGEVQDRYRAGVLQTFGYPMFTLERLIDAAELLRTAGFDPYRYRGNHGQSIEMALQYYACYGRTPGFYATVTRDNARMCPNDQQYDGKVVNGVEANMLIGAYRFPGDPAITAVEDAAKARVSSGAFALDAILFGKWRG</sequence>
<name>A0ABU0JCX7_9HYPH</name>
<evidence type="ECO:0000313" key="2">
    <source>
        <dbReference type="Proteomes" id="UP001242480"/>
    </source>
</evidence>
<proteinExistence type="predicted"/>
<comment type="caution">
    <text evidence="1">The sequence shown here is derived from an EMBL/GenBank/DDBJ whole genome shotgun (WGS) entry which is preliminary data.</text>
</comment>
<dbReference type="RefSeq" id="WP_307278451.1">
    <property type="nucleotide sequence ID" value="NZ_JAUSVX010000011.1"/>
</dbReference>
<evidence type="ECO:0000313" key="1">
    <source>
        <dbReference type="EMBL" id="MDQ0472131.1"/>
    </source>
</evidence>
<accession>A0ABU0JCX7</accession>
<organism evidence="1 2">
    <name type="scientific">Labrys wisconsinensis</name>
    <dbReference type="NCBI Taxonomy" id="425677"/>
    <lineage>
        <taxon>Bacteria</taxon>
        <taxon>Pseudomonadati</taxon>
        <taxon>Pseudomonadota</taxon>
        <taxon>Alphaproteobacteria</taxon>
        <taxon>Hyphomicrobiales</taxon>
        <taxon>Xanthobacteraceae</taxon>
        <taxon>Labrys</taxon>
    </lineage>
</organism>